<evidence type="ECO:0000313" key="1">
    <source>
        <dbReference type="EMBL" id="TWB71194.1"/>
    </source>
</evidence>
<comment type="caution">
    <text evidence="1">The sequence shown here is derived from an EMBL/GenBank/DDBJ whole genome shotgun (WGS) entry which is preliminary data.</text>
</comment>
<name>A0A560JNZ5_9BRAD</name>
<accession>A0A560JNZ5</accession>
<dbReference type="EMBL" id="VITW01000007">
    <property type="protein sequence ID" value="TWB71194.1"/>
    <property type="molecule type" value="Genomic_DNA"/>
</dbReference>
<evidence type="ECO:0000313" key="2">
    <source>
        <dbReference type="Proteomes" id="UP000315914"/>
    </source>
</evidence>
<keyword evidence="2" id="KW-1185">Reference proteome</keyword>
<gene>
    <name evidence="1" type="ORF">FBZ95_107176</name>
</gene>
<dbReference type="RefSeq" id="WP_080135877.1">
    <property type="nucleotide sequence ID" value="NZ_LWIG01000010.1"/>
</dbReference>
<reference evidence="1 2" key="1">
    <citation type="submission" date="2019-06" db="EMBL/GenBank/DDBJ databases">
        <title>Genomic Encyclopedia of Type Strains, Phase IV (KMG-V): Genome sequencing to study the core and pangenomes of soil and plant-associated prokaryotes.</title>
        <authorList>
            <person name="Whitman W."/>
        </authorList>
    </citation>
    <scope>NUCLEOTIDE SEQUENCE [LARGE SCALE GENOMIC DNA]</scope>
    <source>
        <strain evidence="1 2">BR 10556</strain>
    </source>
</reference>
<dbReference type="Proteomes" id="UP000315914">
    <property type="component" value="Unassembled WGS sequence"/>
</dbReference>
<organism evidence="1 2">
    <name type="scientific">Bradyrhizobium sacchari</name>
    <dbReference type="NCBI Taxonomy" id="1399419"/>
    <lineage>
        <taxon>Bacteria</taxon>
        <taxon>Pseudomonadati</taxon>
        <taxon>Pseudomonadota</taxon>
        <taxon>Alphaproteobacteria</taxon>
        <taxon>Hyphomicrobiales</taxon>
        <taxon>Nitrobacteraceae</taxon>
        <taxon>Bradyrhizobium</taxon>
    </lineage>
</organism>
<proteinExistence type="predicted"/>
<protein>
    <submittedName>
        <fullName evidence="1">Uncharacterized protein</fullName>
    </submittedName>
</protein>
<dbReference type="AlphaFoldDB" id="A0A560JNZ5"/>
<sequence length="70" mass="7984">MSTYVVRFMKDVLGEYGRQCEVCQGTLEIDAADEDEATERAKAKFCKDQALPHWSLHADRIHVRPADFPS</sequence>